<evidence type="ECO:0000256" key="1">
    <source>
        <dbReference type="SAM" id="MobiDB-lite"/>
    </source>
</evidence>
<dbReference type="PANTHER" id="PTHR46179">
    <property type="entry name" value="ZINC FINGER PROTEIN"/>
    <property type="match status" value="1"/>
</dbReference>
<sequence length="490" mass="52526">MTTAAPHQQSQSLGFLITDTYDPDDVGPRDSPLMTPLRPKLAPSPSPPPNIPRSQVSLSPVSVDGPNKSNRQKIRPNPGDAVLVTYLDNGRDPEKARIAGGQALQGPCDGDEDSPDDDSSLDGSVADDTTMTAPSNLRNLAADALQAAAYASGPRPYPGSSSSSISAHKITPDISASTRRLSLRDDHPSVPYHLVKPDMNHGPKSPPLAVLTPASGSGELPPIQMDSPRSETHGPVLPSIRSTFGEFDRLAEPIPPMDKELVPRRRPGTGFMGSPPTGMPRLPAITSTHASPPTSPNDYIRGLPSPNSIGSSPYCYGSTNGIQRPYDSSSATTETPNSDRSVSTPATAISIADRMSIDGITNPQVGPYACTVSGCTAPAFQTQYLLNSHANVHSSARPHYCSVQGCPRSEGGKGFKRKNEMIRHGLVHDSPGYVCPFCPDREHKYPRPDNLQRHVRVHHVDKDKDDPLLREVLAQRPDGPNRGRRRRGPP</sequence>
<dbReference type="InterPro" id="IPR051061">
    <property type="entry name" value="Zinc_finger_trans_reg"/>
</dbReference>
<feature type="region of interest" description="Disordered" evidence="1">
    <location>
        <begin position="1"/>
        <end position="137"/>
    </location>
</feature>
<feature type="compositionally biased region" description="Pro residues" evidence="1">
    <location>
        <begin position="42"/>
        <end position="51"/>
    </location>
</feature>
<dbReference type="PANTHER" id="PTHR46179:SF19">
    <property type="entry name" value="C2H2 FINGER DOMAIN TRANSCRIPTION FACTOR (EUROFUNG)-RELATED"/>
    <property type="match status" value="1"/>
</dbReference>
<feature type="compositionally biased region" description="Basic and acidic residues" evidence="1">
    <location>
        <begin position="445"/>
        <end position="469"/>
    </location>
</feature>
<protein>
    <submittedName>
        <fullName evidence="3">C2H2 type zinc finger domain-containing protein</fullName>
    </submittedName>
</protein>
<dbReference type="AlphaFoldDB" id="A0A9P8W5M5"/>
<dbReference type="InterPro" id="IPR013087">
    <property type="entry name" value="Znf_C2H2_type"/>
</dbReference>
<evidence type="ECO:0000259" key="2">
    <source>
        <dbReference type="SMART" id="SM00355"/>
    </source>
</evidence>
<feature type="region of interest" description="Disordered" evidence="1">
    <location>
        <begin position="445"/>
        <end position="490"/>
    </location>
</feature>
<accession>A0A9P8W5M5</accession>
<evidence type="ECO:0000313" key="4">
    <source>
        <dbReference type="Proteomes" id="UP000777438"/>
    </source>
</evidence>
<feature type="compositionally biased region" description="Polar residues" evidence="1">
    <location>
        <begin position="127"/>
        <end position="137"/>
    </location>
</feature>
<feature type="region of interest" description="Disordered" evidence="1">
    <location>
        <begin position="151"/>
        <end position="187"/>
    </location>
</feature>
<feature type="domain" description="C2H2-type" evidence="2">
    <location>
        <begin position="399"/>
        <end position="428"/>
    </location>
</feature>
<dbReference type="GO" id="GO:0006357">
    <property type="term" value="P:regulation of transcription by RNA polymerase II"/>
    <property type="evidence" value="ECO:0007669"/>
    <property type="project" value="TreeGrafter"/>
</dbReference>
<gene>
    <name evidence="3" type="ORF">B0T10DRAFT_315283</name>
</gene>
<evidence type="ECO:0000313" key="3">
    <source>
        <dbReference type="EMBL" id="KAH6890298.1"/>
    </source>
</evidence>
<dbReference type="SMART" id="SM00355">
    <property type="entry name" value="ZnF_C2H2"/>
    <property type="match status" value="3"/>
</dbReference>
<proteinExistence type="predicted"/>
<feature type="compositionally biased region" description="Acidic residues" evidence="1">
    <location>
        <begin position="109"/>
        <end position="120"/>
    </location>
</feature>
<dbReference type="InterPro" id="IPR036236">
    <property type="entry name" value="Znf_C2H2_sf"/>
</dbReference>
<dbReference type="GO" id="GO:0005634">
    <property type="term" value="C:nucleus"/>
    <property type="evidence" value="ECO:0007669"/>
    <property type="project" value="TreeGrafter"/>
</dbReference>
<feature type="region of interest" description="Disordered" evidence="1">
    <location>
        <begin position="320"/>
        <end position="344"/>
    </location>
</feature>
<dbReference type="SUPFAM" id="SSF57667">
    <property type="entry name" value="beta-beta-alpha zinc fingers"/>
    <property type="match status" value="1"/>
</dbReference>
<feature type="domain" description="C2H2-type" evidence="2">
    <location>
        <begin position="368"/>
        <end position="393"/>
    </location>
</feature>
<keyword evidence="4" id="KW-1185">Reference proteome</keyword>
<feature type="region of interest" description="Disordered" evidence="1">
    <location>
        <begin position="258"/>
        <end position="278"/>
    </location>
</feature>
<dbReference type="Gene3D" id="3.30.160.60">
    <property type="entry name" value="Classic Zinc Finger"/>
    <property type="match status" value="1"/>
</dbReference>
<dbReference type="OrthoDB" id="6077919at2759"/>
<reference evidence="3 4" key="1">
    <citation type="journal article" date="2021" name="Nat. Commun.">
        <title>Genetic determinants of endophytism in the Arabidopsis root mycobiome.</title>
        <authorList>
            <person name="Mesny F."/>
            <person name="Miyauchi S."/>
            <person name="Thiergart T."/>
            <person name="Pickel B."/>
            <person name="Atanasova L."/>
            <person name="Karlsson M."/>
            <person name="Huettel B."/>
            <person name="Barry K.W."/>
            <person name="Haridas S."/>
            <person name="Chen C."/>
            <person name="Bauer D."/>
            <person name="Andreopoulos W."/>
            <person name="Pangilinan J."/>
            <person name="LaButti K."/>
            <person name="Riley R."/>
            <person name="Lipzen A."/>
            <person name="Clum A."/>
            <person name="Drula E."/>
            <person name="Henrissat B."/>
            <person name="Kohler A."/>
            <person name="Grigoriev I.V."/>
            <person name="Martin F.M."/>
            <person name="Hacquard S."/>
        </authorList>
    </citation>
    <scope>NUCLEOTIDE SEQUENCE [LARGE SCALE GENOMIC DNA]</scope>
    <source>
        <strain evidence="3 4">MPI-CAGE-CH-0241</strain>
    </source>
</reference>
<dbReference type="EMBL" id="JAGPYM010000009">
    <property type="protein sequence ID" value="KAH6890298.1"/>
    <property type="molecule type" value="Genomic_DNA"/>
</dbReference>
<comment type="caution">
    <text evidence="3">The sequence shown here is derived from an EMBL/GenBank/DDBJ whole genome shotgun (WGS) entry which is preliminary data.</text>
</comment>
<feature type="compositionally biased region" description="Polar residues" evidence="1">
    <location>
        <begin position="1"/>
        <end position="13"/>
    </location>
</feature>
<dbReference type="Proteomes" id="UP000777438">
    <property type="component" value="Unassembled WGS sequence"/>
</dbReference>
<name>A0A9P8W5M5_9HYPO</name>
<organism evidence="3 4">
    <name type="scientific">Thelonectria olida</name>
    <dbReference type="NCBI Taxonomy" id="1576542"/>
    <lineage>
        <taxon>Eukaryota</taxon>
        <taxon>Fungi</taxon>
        <taxon>Dikarya</taxon>
        <taxon>Ascomycota</taxon>
        <taxon>Pezizomycotina</taxon>
        <taxon>Sordariomycetes</taxon>
        <taxon>Hypocreomycetidae</taxon>
        <taxon>Hypocreales</taxon>
        <taxon>Nectriaceae</taxon>
        <taxon>Thelonectria</taxon>
    </lineage>
</organism>
<feature type="domain" description="C2H2-type" evidence="2">
    <location>
        <begin position="433"/>
        <end position="458"/>
    </location>
</feature>